<feature type="repeat" description="PPR" evidence="2">
    <location>
        <begin position="5"/>
        <end position="39"/>
    </location>
</feature>
<reference evidence="4" key="2">
    <citation type="submission" date="2025-08" db="UniProtKB">
        <authorList>
            <consortium name="RefSeq"/>
        </authorList>
    </citation>
    <scope>IDENTIFICATION</scope>
    <source>
        <tissue evidence="4">Leaf</tissue>
    </source>
</reference>
<dbReference type="NCBIfam" id="TIGR00756">
    <property type="entry name" value="PPR"/>
    <property type="match status" value="2"/>
</dbReference>
<feature type="repeat" description="PPR" evidence="2">
    <location>
        <begin position="107"/>
        <end position="141"/>
    </location>
</feature>
<dbReference type="Pfam" id="PF20431">
    <property type="entry name" value="E_motif"/>
    <property type="match status" value="1"/>
</dbReference>
<dbReference type="InterPro" id="IPR046960">
    <property type="entry name" value="PPR_At4g14850-like_plant"/>
</dbReference>
<evidence type="ECO:0000313" key="4">
    <source>
        <dbReference type="RefSeq" id="XP_056688216.1"/>
    </source>
</evidence>
<evidence type="ECO:0000256" key="1">
    <source>
        <dbReference type="ARBA" id="ARBA00022737"/>
    </source>
</evidence>
<protein>
    <submittedName>
        <fullName evidence="4">Pentatricopeptide repeat-containing protein At1g71490-like</fullName>
    </submittedName>
</protein>
<evidence type="ECO:0000256" key="2">
    <source>
        <dbReference type="PROSITE-ProRule" id="PRU00708"/>
    </source>
</evidence>
<dbReference type="InterPro" id="IPR046848">
    <property type="entry name" value="E_motif"/>
</dbReference>
<name>A0ABM3QXV8_SPIOL</name>
<dbReference type="Gene3D" id="1.25.40.10">
    <property type="entry name" value="Tetratricopeptide repeat domain"/>
    <property type="match status" value="3"/>
</dbReference>
<sequence>MEEKDIISWNSIISGYARYGKYEETSFLFREMLLCGFRPNYVIIASILPLCARVANLQHGKELHCFIIKHQEFSEYLLSWNALVEMYARAAKISEAQKVFNLLSRKDVITYTSLITGYGVLGEGEVAFKLFEEMNSSGIKPDIINNLVAVLSAYSHSGLVIQGQLLFEKMWTVYGIRPCLEHYACMVDFFGRSGLLKKAEEIIRRMSYEPSVDIWATVIGACQIHRNIDLGEWAAEKLLELMPRNPGYYVLIANMYAAAGCWDKLAKVRTFMRELGVLKPPGCAWVDIGSGFEPFLVGDPSMELSYAIYPTLEGLFEHMKDAGYIDVFVIDHADFVEYDKNVTKRLNKLLKRHIHSKNLHKYFMGNRRRMQGAKERDELLGGAVCRQNHLAASFPRFSVESPQLFVRHHSSLSAALSSPAFICPPATKLKSTGFHVASSNHGIISSLIPFTTSRSRVLSSNPLFGVLRACVGASTTIIVASLSALATASASASASANGPHLHLYNQCRTTICTGCPTGTTWYRQNSP</sequence>
<dbReference type="InterPro" id="IPR011990">
    <property type="entry name" value="TPR-like_helical_dom_sf"/>
</dbReference>
<keyword evidence="1" id="KW-0677">Repeat</keyword>
<accession>A0ABM3QXV8</accession>
<proteinExistence type="predicted"/>
<reference evidence="3" key="1">
    <citation type="journal article" date="2021" name="Nat. Commun.">
        <title>Genomic analyses provide insights into spinach domestication and the genetic basis of agronomic traits.</title>
        <authorList>
            <person name="Cai X."/>
            <person name="Sun X."/>
            <person name="Xu C."/>
            <person name="Sun H."/>
            <person name="Wang X."/>
            <person name="Ge C."/>
            <person name="Zhang Z."/>
            <person name="Wang Q."/>
            <person name="Fei Z."/>
            <person name="Jiao C."/>
            <person name="Wang Q."/>
        </authorList>
    </citation>
    <scope>NUCLEOTIDE SEQUENCE [LARGE SCALE GENOMIC DNA]</scope>
    <source>
        <strain evidence="3">cv. Varoflay</strain>
    </source>
</reference>
<dbReference type="PANTHER" id="PTHR47926">
    <property type="entry name" value="PENTATRICOPEPTIDE REPEAT-CONTAINING PROTEIN"/>
    <property type="match status" value="1"/>
</dbReference>
<dbReference type="Pfam" id="PF13041">
    <property type="entry name" value="PPR_2"/>
    <property type="match status" value="1"/>
</dbReference>
<dbReference type="PANTHER" id="PTHR47926:SF375">
    <property type="entry name" value="PENTATRICOPEPTIDE REPEAT-CONTAINING PROTEIN"/>
    <property type="match status" value="1"/>
</dbReference>
<dbReference type="PROSITE" id="PS51375">
    <property type="entry name" value="PPR"/>
    <property type="match status" value="2"/>
</dbReference>
<organism evidence="3 4">
    <name type="scientific">Spinacia oleracea</name>
    <name type="common">Spinach</name>
    <dbReference type="NCBI Taxonomy" id="3562"/>
    <lineage>
        <taxon>Eukaryota</taxon>
        <taxon>Viridiplantae</taxon>
        <taxon>Streptophyta</taxon>
        <taxon>Embryophyta</taxon>
        <taxon>Tracheophyta</taxon>
        <taxon>Spermatophyta</taxon>
        <taxon>Magnoliopsida</taxon>
        <taxon>eudicotyledons</taxon>
        <taxon>Gunneridae</taxon>
        <taxon>Pentapetalae</taxon>
        <taxon>Caryophyllales</taxon>
        <taxon>Chenopodiaceae</taxon>
        <taxon>Chenopodioideae</taxon>
        <taxon>Anserineae</taxon>
        <taxon>Spinacia</taxon>
    </lineage>
</organism>
<dbReference type="RefSeq" id="XP_056688216.1">
    <property type="nucleotide sequence ID" value="XM_056832238.1"/>
</dbReference>
<evidence type="ECO:0000313" key="3">
    <source>
        <dbReference type="Proteomes" id="UP000813463"/>
    </source>
</evidence>
<dbReference type="GeneID" id="110793220"/>
<dbReference type="Proteomes" id="UP000813463">
    <property type="component" value="Chromosome 1"/>
</dbReference>
<keyword evidence="3" id="KW-1185">Reference proteome</keyword>
<gene>
    <name evidence="4" type="primary">LOC110793220</name>
</gene>
<dbReference type="Pfam" id="PF01535">
    <property type="entry name" value="PPR"/>
    <property type="match status" value="2"/>
</dbReference>
<dbReference type="InterPro" id="IPR002885">
    <property type="entry name" value="PPR_rpt"/>
</dbReference>